<name>A0A9P6C6C5_9AGAR</name>
<gene>
    <name evidence="1" type="ORF">P691DRAFT_758358</name>
</gene>
<keyword evidence="2" id="KW-1185">Reference proteome</keyword>
<dbReference type="EMBL" id="MU151110">
    <property type="protein sequence ID" value="KAF9450189.1"/>
    <property type="molecule type" value="Genomic_DNA"/>
</dbReference>
<protein>
    <submittedName>
        <fullName evidence="1">Uncharacterized protein</fullName>
    </submittedName>
</protein>
<comment type="caution">
    <text evidence="1">The sequence shown here is derived from an EMBL/GenBank/DDBJ whole genome shotgun (WGS) entry which is preliminary data.</text>
</comment>
<accession>A0A9P6C6C5</accession>
<dbReference type="Proteomes" id="UP000807342">
    <property type="component" value="Unassembled WGS sequence"/>
</dbReference>
<dbReference type="OrthoDB" id="3068749at2759"/>
<evidence type="ECO:0000313" key="2">
    <source>
        <dbReference type="Proteomes" id="UP000807342"/>
    </source>
</evidence>
<dbReference type="AlphaFoldDB" id="A0A9P6C6C5"/>
<reference evidence="1" key="1">
    <citation type="submission" date="2020-11" db="EMBL/GenBank/DDBJ databases">
        <authorList>
            <consortium name="DOE Joint Genome Institute"/>
            <person name="Ahrendt S."/>
            <person name="Riley R."/>
            <person name="Andreopoulos W."/>
            <person name="Labutti K."/>
            <person name="Pangilinan J."/>
            <person name="Ruiz-Duenas F.J."/>
            <person name="Barrasa J.M."/>
            <person name="Sanchez-Garcia M."/>
            <person name="Camarero S."/>
            <person name="Miyauchi S."/>
            <person name="Serrano A."/>
            <person name="Linde D."/>
            <person name="Babiker R."/>
            <person name="Drula E."/>
            <person name="Ayuso-Fernandez I."/>
            <person name="Pacheco R."/>
            <person name="Padilla G."/>
            <person name="Ferreira P."/>
            <person name="Barriuso J."/>
            <person name="Kellner H."/>
            <person name="Castanera R."/>
            <person name="Alfaro M."/>
            <person name="Ramirez L."/>
            <person name="Pisabarro A.G."/>
            <person name="Kuo A."/>
            <person name="Tritt A."/>
            <person name="Lipzen A."/>
            <person name="He G."/>
            <person name="Yan M."/>
            <person name="Ng V."/>
            <person name="Cullen D."/>
            <person name="Martin F."/>
            <person name="Rosso M.-N."/>
            <person name="Henrissat B."/>
            <person name="Hibbett D."/>
            <person name="Martinez A.T."/>
            <person name="Grigoriev I.V."/>
        </authorList>
    </citation>
    <scope>NUCLEOTIDE SEQUENCE</scope>
    <source>
        <strain evidence="1">MF-IS2</strain>
    </source>
</reference>
<proteinExistence type="predicted"/>
<organism evidence="1 2">
    <name type="scientific">Macrolepiota fuliginosa MF-IS2</name>
    <dbReference type="NCBI Taxonomy" id="1400762"/>
    <lineage>
        <taxon>Eukaryota</taxon>
        <taxon>Fungi</taxon>
        <taxon>Dikarya</taxon>
        <taxon>Basidiomycota</taxon>
        <taxon>Agaricomycotina</taxon>
        <taxon>Agaricomycetes</taxon>
        <taxon>Agaricomycetidae</taxon>
        <taxon>Agaricales</taxon>
        <taxon>Agaricineae</taxon>
        <taxon>Agaricaceae</taxon>
        <taxon>Macrolepiota</taxon>
    </lineage>
</organism>
<evidence type="ECO:0000313" key="1">
    <source>
        <dbReference type="EMBL" id="KAF9450189.1"/>
    </source>
</evidence>
<sequence length="203" mass="23573">MAGEVRGSRLEARVELVTTEVLYHIRIIDDCIVVAGCTLIEVYTIPQIQNLEKQQKLSPLHRLQISRDSHIHRLVQPFSYQGFLWMVFVVHRGGIRVMRIAPNISDYPLEVTLGSDSLEDHWDNFDGRTFVNQTVTVTLHDQTIGILTYSWDKDLTERHFHVKHYQLPERGYHRYHDSILGADATIGRVVLRCPRLYVILDTK</sequence>